<sequence>MTETDYPLLFFPEPTPIERAALSGGGGKIEVPSASHQAQRLAPQFQRLQEAMDNQRLAFQDNPLGLQPEQVLVLETVSPIKDFIQAVDEIPGLDWLGEYELDDIAPDHGFKDSENAEKALRGRLFLVMTDQRALSQMRNLFESWERRPEMSFPDRLAPLKQAFKLLHTIRPWGVEDRIRETGLLEDWRERLEHEHDYVPFEAEFWFRRSTTRREHAESVLGELIASGEGQILQRCVIPEIGYHAILGRMPRIQVQAIMDDPEAFRDIRLLQCEDLMHARPVGQCTAPETGDGETEPLTDEEITRLIPPSEPLEGSALIALFDGVPLTGHRLLHNRLDVDDPDRNEDAYQARERVHGTAMASLICHSDLNRREEAIDGSVESNDRPIYVRPILRPRRGFNGHFQEAIPDDVLPVDLIHRAVRRLFEWENGDPPAAPEVRIVNLSIGDPARPLLREMSAWARLLDWLAYKYNVLFIVSAGNHLHDLELAIPRPIMNTLSADQRERVVIEALATDTRNRRLLSPAETLNGLTVGASHEDAAPPPLGTHPPIEPFVHRGLPNVVSAHGPGYRRSIKPDVLLPGGRQLMSVRLDNGQVNTTLQQHRTEAPPGQRVATPGPGGQLERTRYMRGTSNAAALASHWAGALIQLLQETRTQHGHSLTEEYDVVLTKALLVHGAGWDNAQEHYESVLKNEQNGRCFREYLGRFLGYGSADIPRVMTCTDERVTVLGFGELEDGQGAEFTFPLPPSLSSVNERRRLTVTLAWLSPTHASRQSYRIAHLWFNPSNAIAPNRQFADHRAVQRGTLQHEVLEGDVASVFQDGESIAIRVNCRADAADIPEPIRYGLVVTLEVAEGVMPRLFTIPIYQEVRDRIATRVQVEGRPL</sequence>
<dbReference type="Pfam" id="PF00082">
    <property type="entry name" value="Peptidase_S8"/>
    <property type="match status" value="1"/>
</dbReference>
<organism evidence="2">
    <name type="scientific">Boseongicola sp. SB0664_bin_43</name>
    <dbReference type="NCBI Taxonomy" id="2604844"/>
    <lineage>
        <taxon>Bacteria</taxon>
        <taxon>Pseudomonadati</taxon>
        <taxon>Pseudomonadota</taxon>
        <taxon>Alphaproteobacteria</taxon>
        <taxon>Rhodobacterales</taxon>
        <taxon>Paracoccaceae</taxon>
        <taxon>Boseongicola</taxon>
    </lineage>
</organism>
<name>A0A6B0XYV3_9RHOB</name>
<dbReference type="Gene3D" id="3.40.50.200">
    <property type="entry name" value="Peptidase S8/S53 domain"/>
    <property type="match status" value="1"/>
</dbReference>
<dbReference type="SUPFAM" id="SSF52743">
    <property type="entry name" value="Subtilisin-like"/>
    <property type="match status" value="1"/>
</dbReference>
<dbReference type="InterPro" id="IPR000209">
    <property type="entry name" value="Peptidase_S8/S53_dom"/>
</dbReference>
<dbReference type="GO" id="GO:0004252">
    <property type="term" value="F:serine-type endopeptidase activity"/>
    <property type="evidence" value="ECO:0007669"/>
    <property type="project" value="InterPro"/>
</dbReference>
<dbReference type="CDD" id="cd04847">
    <property type="entry name" value="Peptidases_S8_Subtilisin_like_2"/>
    <property type="match status" value="1"/>
</dbReference>
<dbReference type="AlphaFoldDB" id="A0A6B0XYV3"/>
<comment type="caution">
    <text evidence="2">The sequence shown here is derived from an EMBL/GenBank/DDBJ whole genome shotgun (WGS) entry which is preliminary data.</text>
</comment>
<protein>
    <submittedName>
        <fullName evidence="2">S8 family peptidase</fullName>
    </submittedName>
</protein>
<evidence type="ECO:0000259" key="1">
    <source>
        <dbReference type="Pfam" id="PF00082"/>
    </source>
</evidence>
<reference evidence="2" key="1">
    <citation type="submission" date="2019-09" db="EMBL/GenBank/DDBJ databases">
        <title>Characterisation of the sponge microbiome using genome-centric metagenomics.</title>
        <authorList>
            <person name="Engelberts J.P."/>
            <person name="Robbins S.J."/>
            <person name="De Goeij J.M."/>
            <person name="Aranda M."/>
            <person name="Bell S.C."/>
            <person name="Webster N.S."/>
        </authorList>
    </citation>
    <scope>NUCLEOTIDE SEQUENCE</scope>
    <source>
        <strain evidence="2">SB0664_bin_43</strain>
    </source>
</reference>
<gene>
    <name evidence="2" type="ORF">F4Y60_02605</name>
</gene>
<dbReference type="EMBL" id="VXRY01000098">
    <property type="protein sequence ID" value="MXY32983.1"/>
    <property type="molecule type" value="Genomic_DNA"/>
</dbReference>
<dbReference type="GO" id="GO:0006508">
    <property type="term" value="P:proteolysis"/>
    <property type="evidence" value="ECO:0007669"/>
    <property type="project" value="InterPro"/>
</dbReference>
<proteinExistence type="predicted"/>
<feature type="domain" description="Peptidase S8/S53" evidence="1">
    <location>
        <begin position="342"/>
        <end position="681"/>
    </location>
</feature>
<evidence type="ECO:0000313" key="2">
    <source>
        <dbReference type="EMBL" id="MXY32983.1"/>
    </source>
</evidence>
<dbReference type="InterPro" id="IPR036852">
    <property type="entry name" value="Peptidase_S8/S53_dom_sf"/>
</dbReference>
<accession>A0A6B0XYV3</accession>
<dbReference type="InterPro" id="IPR034074">
    <property type="entry name" value="Y4bN_pept_dom"/>
</dbReference>